<dbReference type="OrthoDB" id="6730379at2759"/>
<dbReference type="InterPro" id="IPR020846">
    <property type="entry name" value="MFS_dom"/>
</dbReference>
<evidence type="ECO:0000256" key="6">
    <source>
        <dbReference type="SAM" id="Phobius"/>
    </source>
</evidence>
<name>A0A507ARK1_9PEZI</name>
<dbReference type="InterPro" id="IPR036259">
    <property type="entry name" value="MFS_trans_sf"/>
</dbReference>
<feature type="transmembrane region" description="Helical" evidence="6">
    <location>
        <begin position="101"/>
        <end position="122"/>
    </location>
</feature>
<dbReference type="GO" id="GO:0022857">
    <property type="term" value="F:transmembrane transporter activity"/>
    <property type="evidence" value="ECO:0007669"/>
    <property type="project" value="InterPro"/>
</dbReference>
<reference evidence="8 9" key="1">
    <citation type="submission" date="2019-06" db="EMBL/GenBank/DDBJ databases">
        <title>Draft genome sequence of the filamentous fungus Phialemoniopsis curvata isolated from diesel fuel.</title>
        <authorList>
            <person name="Varaljay V.A."/>
            <person name="Lyon W.J."/>
            <person name="Crouch A.L."/>
            <person name="Drake C.E."/>
            <person name="Hollomon J.M."/>
            <person name="Nadeau L.J."/>
            <person name="Nunn H.S."/>
            <person name="Stevenson B.S."/>
            <person name="Bojanowski C.L."/>
            <person name="Crookes-Goodson W.J."/>
        </authorList>
    </citation>
    <scope>NUCLEOTIDE SEQUENCE [LARGE SCALE GENOMIC DNA]</scope>
    <source>
        <strain evidence="8 9">D216</strain>
    </source>
</reference>
<dbReference type="GO" id="GO:0016020">
    <property type="term" value="C:membrane"/>
    <property type="evidence" value="ECO:0007669"/>
    <property type="project" value="UniProtKB-SubCell"/>
</dbReference>
<keyword evidence="5 6" id="KW-0472">Membrane</keyword>
<dbReference type="Gene3D" id="1.20.1250.20">
    <property type="entry name" value="MFS general substrate transporter like domains"/>
    <property type="match status" value="2"/>
</dbReference>
<feature type="transmembrane region" description="Helical" evidence="6">
    <location>
        <begin position="154"/>
        <end position="177"/>
    </location>
</feature>
<feature type="transmembrane region" description="Helical" evidence="6">
    <location>
        <begin position="223"/>
        <end position="243"/>
    </location>
</feature>
<dbReference type="AlphaFoldDB" id="A0A507ARK1"/>
<dbReference type="SUPFAM" id="SSF103473">
    <property type="entry name" value="MFS general substrate transporter"/>
    <property type="match status" value="1"/>
</dbReference>
<dbReference type="EMBL" id="SKBQ01000005">
    <property type="protein sequence ID" value="TPX10087.1"/>
    <property type="molecule type" value="Genomic_DNA"/>
</dbReference>
<keyword evidence="4 6" id="KW-1133">Transmembrane helix</keyword>
<evidence type="ECO:0000256" key="4">
    <source>
        <dbReference type="ARBA" id="ARBA00022989"/>
    </source>
</evidence>
<feature type="transmembrane region" description="Helical" evidence="6">
    <location>
        <begin position="356"/>
        <end position="376"/>
    </location>
</feature>
<feature type="transmembrane region" description="Helical" evidence="6">
    <location>
        <begin position="292"/>
        <end position="315"/>
    </location>
</feature>
<dbReference type="Proteomes" id="UP000319257">
    <property type="component" value="Unassembled WGS sequence"/>
</dbReference>
<dbReference type="InParanoid" id="A0A507ARK1"/>
<gene>
    <name evidence="8" type="ORF">E0L32_001284</name>
</gene>
<feature type="transmembrane region" description="Helical" evidence="6">
    <location>
        <begin position="417"/>
        <end position="437"/>
    </location>
</feature>
<feature type="transmembrane region" description="Helical" evidence="6">
    <location>
        <begin position="129"/>
        <end position="148"/>
    </location>
</feature>
<proteinExistence type="predicted"/>
<keyword evidence="9" id="KW-1185">Reference proteome</keyword>
<evidence type="ECO:0000256" key="3">
    <source>
        <dbReference type="ARBA" id="ARBA00022692"/>
    </source>
</evidence>
<dbReference type="PROSITE" id="PS50850">
    <property type="entry name" value="MFS"/>
    <property type="match status" value="1"/>
</dbReference>
<dbReference type="GeneID" id="41968731"/>
<feature type="transmembrane region" description="Helical" evidence="6">
    <location>
        <begin position="449"/>
        <end position="472"/>
    </location>
</feature>
<feature type="transmembrane region" description="Helical" evidence="6">
    <location>
        <begin position="382"/>
        <end position="405"/>
    </location>
</feature>
<evidence type="ECO:0000313" key="9">
    <source>
        <dbReference type="Proteomes" id="UP000319257"/>
    </source>
</evidence>
<keyword evidence="2" id="KW-0813">Transport</keyword>
<protein>
    <recommendedName>
        <fullName evidence="7">Major facilitator superfamily (MFS) profile domain-containing protein</fullName>
    </recommendedName>
</protein>
<evidence type="ECO:0000256" key="1">
    <source>
        <dbReference type="ARBA" id="ARBA00004141"/>
    </source>
</evidence>
<evidence type="ECO:0000259" key="7">
    <source>
        <dbReference type="PROSITE" id="PS50850"/>
    </source>
</evidence>
<dbReference type="Pfam" id="PF07690">
    <property type="entry name" value="MFS_1"/>
    <property type="match status" value="1"/>
</dbReference>
<dbReference type="RefSeq" id="XP_030991798.1">
    <property type="nucleotide sequence ID" value="XM_031135346.1"/>
</dbReference>
<organism evidence="8 9">
    <name type="scientific">Thyridium curvatum</name>
    <dbReference type="NCBI Taxonomy" id="1093900"/>
    <lineage>
        <taxon>Eukaryota</taxon>
        <taxon>Fungi</taxon>
        <taxon>Dikarya</taxon>
        <taxon>Ascomycota</taxon>
        <taxon>Pezizomycotina</taxon>
        <taxon>Sordariomycetes</taxon>
        <taxon>Sordariomycetidae</taxon>
        <taxon>Thyridiales</taxon>
        <taxon>Thyridiaceae</taxon>
        <taxon>Thyridium</taxon>
    </lineage>
</organism>
<evidence type="ECO:0000313" key="8">
    <source>
        <dbReference type="EMBL" id="TPX10087.1"/>
    </source>
</evidence>
<dbReference type="PANTHER" id="PTHR43791:SF70">
    <property type="entry name" value="MAJOR FACILITATOR SUPERFAMILY (MFS) PROFILE DOMAIN-CONTAINING PROTEIN"/>
    <property type="match status" value="1"/>
</dbReference>
<feature type="domain" description="Major facilitator superfamily (MFS) profile" evidence="7">
    <location>
        <begin position="62"/>
        <end position="477"/>
    </location>
</feature>
<feature type="transmembrane region" description="Helical" evidence="6">
    <location>
        <begin position="189"/>
        <end position="207"/>
    </location>
</feature>
<dbReference type="PANTHER" id="PTHR43791">
    <property type="entry name" value="PERMEASE-RELATED"/>
    <property type="match status" value="1"/>
</dbReference>
<accession>A0A507ARK1</accession>
<dbReference type="InterPro" id="IPR011701">
    <property type="entry name" value="MFS"/>
</dbReference>
<sequence length="509" mass="56829">MTTIAKNMADLVEDDHPNKDIQAMDAAQQEQAVGYREYHEALSLEVSDKEMRRLRWKLDLTILPIFLITQALQFMDKTSLNYANLFGYQAALGLKGTQFNYLSAMVYAGYFFGQYPCGWLIGRFPAQKVMAISIMMWGLMVVVMTQARSYSSAMAVRFIMGIFEAAVTPGLTLMTGFWYTRREIPLRQCIWYSSLGWGGIIGSYISMGVSKLPTTFKPERWELIFYILGGVTIIWAIFIWFALPDSPSNARFLSHRERLVAVRRVASNETGIKNKHFEKKQIWVGFTDPKTILLFISVFAAAIPNGVVNSFSTIIIQDMGFSTTKTTELKSVGDAVQIVALLIGGTVILNVRNSRLITATVANALCTIAAACMAFLPRSNTWGRLVCFWLVNSQSVGFTVSLTTISSNMGGYTHRSLASAVVFTAYCWGNFAGPFVVKPSQAPRYTGATIGLLVGYAIKLGCHLGLLGYMYFTNRHRDNTYGPADKEASDEAGMRDQTEFENKNFRYVL</sequence>
<evidence type="ECO:0000256" key="5">
    <source>
        <dbReference type="ARBA" id="ARBA00023136"/>
    </source>
</evidence>
<comment type="caution">
    <text evidence="8">The sequence shown here is derived from an EMBL/GenBank/DDBJ whole genome shotgun (WGS) entry which is preliminary data.</text>
</comment>
<evidence type="ECO:0000256" key="2">
    <source>
        <dbReference type="ARBA" id="ARBA00022448"/>
    </source>
</evidence>
<dbReference type="FunCoup" id="A0A507ARK1">
    <property type="interactions" value="112"/>
</dbReference>
<keyword evidence="3 6" id="KW-0812">Transmembrane</keyword>
<feature type="transmembrane region" description="Helical" evidence="6">
    <location>
        <begin position="335"/>
        <end position="351"/>
    </location>
</feature>
<feature type="transmembrane region" description="Helical" evidence="6">
    <location>
        <begin position="58"/>
        <end position="75"/>
    </location>
</feature>
<comment type="subcellular location">
    <subcellularLocation>
        <location evidence="1">Membrane</location>
        <topology evidence="1">Multi-pass membrane protein</topology>
    </subcellularLocation>
</comment>